<dbReference type="InterPro" id="IPR043502">
    <property type="entry name" value="DNA/RNA_pol_sf"/>
</dbReference>
<feature type="region of interest" description="Disordered" evidence="1">
    <location>
        <begin position="39"/>
        <end position="60"/>
    </location>
</feature>
<evidence type="ECO:0000313" key="3">
    <source>
        <dbReference type="Proteomes" id="UP001212997"/>
    </source>
</evidence>
<dbReference type="SUPFAM" id="SSF56672">
    <property type="entry name" value="DNA/RNA polymerases"/>
    <property type="match status" value="1"/>
</dbReference>
<evidence type="ECO:0000313" key="2">
    <source>
        <dbReference type="EMBL" id="KAJ3489165.1"/>
    </source>
</evidence>
<reference evidence="2" key="1">
    <citation type="submission" date="2022-07" db="EMBL/GenBank/DDBJ databases">
        <title>Genome Sequence of Physisporinus lineatus.</title>
        <authorList>
            <person name="Buettner E."/>
        </authorList>
    </citation>
    <scope>NUCLEOTIDE SEQUENCE</scope>
    <source>
        <strain evidence="2">VT162</strain>
    </source>
</reference>
<name>A0AAD5V8Y2_9APHY</name>
<comment type="caution">
    <text evidence="2">The sequence shown here is derived from an EMBL/GenBank/DDBJ whole genome shotgun (WGS) entry which is preliminary data.</text>
</comment>
<protein>
    <recommendedName>
        <fullName evidence="4">DNA/RNA polymerase</fullName>
    </recommendedName>
</protein>
<keyword evidence="3" id="KW-1185">Reference proteome</keyword>
<dbReference type="PANTHER" id="PTHR33050">
    <property type="entry name" value="REVERSE TRANSCRIPTASE DOMAIN-CONTAINING PROTEIN"/>
    <property type="match status" value="1"/>
</dbReference>
<proteinExistence type="predicted"/>
<accession>A0AAD5V8Y2</accession>
<evidence type="ECO:0008006" key="4">
    <source>
        <dbReference type="Google" id="ProtNLM"/>
    </source>
</evidence>
<dbReference type="InterPro" id="IPR052055">
    <property type="entry name" value="Hepadnavirus_pol/RT"/>
</dbReference>
<dbReference type="PANTHER" id="PTHR33050:SF7">
    <property type="entry name" value="RIBONUCLEASE H"/>
    <property type="match status" value="1"/>
</dbReference>
<dbReference type="EMBL" id="JANAWD010000051">
    <property type="protein sequence ID" value="KAJ3489165.1"/>
    <property type="molecule type" value="Genomic_DNA"/>
</dbReference>
<gene>
    <name evidence="2" type="ORF">NLI96_g2308</name>
</gene>
<sequence>MLVNPPYPSPNVQFDDNELIPKRLRRFLWRPDEGFATPVSTTSETLKPLPCPPSRSDSDYTDSWKTIDENPHLFEITTPIKVDVFRALLRNHPNQPLVESVCDGLTNGFWPLAEHDDRYPTTHETRGRPFTPEESAFVVEYTNEEQAAGRYSPAFDKLLPGMYCAPSFTIPKKDPTKLRFVNNHSAGPYPLNDLIDLSENDTLVDRIEDLGRNLFANRQNASNVTHLFKSDIADAYRHLPMHPLWQLRQAVRVGDRYHIDRCCSFGSRGSPALWTTFISLVVWIAINVKQIPNLLVYFDDHFSFDFRPPQWYAPYQSYYPPSQVKLLQLWDEIGIRHKKDKQLYGNTLTIIGFHVDSRAMTISIPQEMVVEIATEIEDFCSESGPHSLNEWQSFLGRINFALSVNPMLRPGIESSYASLRSNGDDLSLDDRTRRDLLWVAKNLRSPPPAGFVNLLNSIIWSVQEAHITLFCDACMTGMAFWIPKLAQVFVAETEPSSYPASGDGAKPKPTIAWYEALTVLAALRHATTILPSTRPARVAIFTDNTATVGYFNSFSAPTPYHLILVEAAKIIRENNIDLRVAFIHGEENHTADAFSRGQYRDALPGEPGLALRKFPTPGAGVGPVGLAWCSRHAPLSQVQLNLFIHSHYHSLTLRVLGPIVPYNYA</sequence>
<dbReference type="AlphaFoldDB" id="A0AAD5V8Y2"/>
<dbReference type="Proteomes" id="UP001212997">
    <property type="component" value="Unassembled WGS sequence"/>
</dbReference>
<organism evidence="2 3">
    <name type="scientific">Meripilus lineatus</name>
    <dbReference type="NCBI Taxonomy" id="2056292"/>
    <lineage>
        <taxon>Eukaryota</taxon>
        <taxon>Fungi</taxon>
        <taxon>Dikarya</taxon>
        <taxon>Basidiomycota</taxon>
        <taxon>Agaricomycotina</taxon>
        <taxon>Agaricomycetes</taxon>
        <taxon>Polyporales</taxon>
        <taxon>Meripilaceae</taxon>
        <taxon>Meripilus</taxon>
    </lineage>
</organism>
<evidence type="ECO:0000256" key="1">
    <source>
        <dbReference type="SAM" id="MobiDB-lite"/>
    </source>
</evidence>